<comment type="similarity">
    <text evidence="1">Belongs to the ATP-dependent AMP-binding enzyme family.</text>
</comment>
<reference evidence="5 6" key="1">
    <citation type="submission" date="2014-07" db="EMBL/GenBank/DDBJ databases">
        <title>Genome Sequence of Rhodococcus opacus Strain R7, a Biodegrader of Mono- and Polycyclic Aromatic Hydrocarbons.</title>
        <authorList>
            <person name="Di Gennaro P."/>
            <person name="Zampolli J."/>
            <person name="Presti I."/>
            <person name="Cappelletti M."/>
            <person name="D'Ursi P."/>
            <person name="Orro A."/>
            <person name="Mezzelani A."/>
            <person name="Milanesi L."/>
        </authorList>
    </citation>
    <scope>NUCLEOTIDE SEQUENCE [LARGE SCALE GENOMIC DNA]</scope>
    <source>
        <strain evidence="5 6">R7</strain>
    </source>
</reference>
<dbReference type="RefSeq" id="WP_128641199.1">
    <property type="nucleotide sequence ID" value="NZ_CP008947.1"/>
</dbReference>
<dbReference type="Proteomes" id="UP000028488">
    <property type="component" value="Chromosome"/>
</dbReference>
<organism evidence="5 6">
    <name type="scientific">Rhodococcus opacus</name>
    <name type="common">Nocardia opaca</name>
    <dbReference type="NCBI Taxonomy" id="37919"/>
    <lineage>
        <taxon>Bacteria</taxon>
        <taxon>Bacillati</taxon>
        <taxon>Actinomycetota</taxon>
        <taxon>Actinomycetes</taxon>
        <taxon>Mycobacteriales</taxon>
        <taxon>Nocardiaceae</taxon>
        <taxon>Rhodococcus</taxon>
    </lineage>
</organism>
<dbReference type="InterPro" id="IPR020845">
    <property type="entry name" value="AMP-binding_CS"/>
</dbReference>
<dbReference type="InterPro" id="IPR045851">
    <property type="entry name" value="AMP-bd_C_sf"/>
</dbReference>
<dbReference type="GO" id="GO:0031956">
    <property type="term" value="F:medium-chain fatty acid-CoA ligase activity"/>
    <property type="evidence" value="ECO:0007669"/>
    <property type="project" value="TreeGrafter"/>
</dbReference>
<accession>A0A076ER99</accession>
<dbReference type="Gene3D" id="3.30.300.30">
    <property type="match status" value="1"/>
</dbReference>
<dbReference type="eggNOG" id="COG0318">
    <property type="taxonomic scope" value="Bacteria"/>
</dbReference>
<dbReference type="InterPro" id="IPR042099">
    <property type="entry name" value="ANL_N_sf"/>
</dbReference>
<dbReference type="SUPFAM" id="SSF56801">
    <property type="entry name" value="Acetyl-CoA synthetase-like"/>
    <property type="match status" value="1"/>
</dbReference>
<dbReference type="PROSITE" id="PS00455">
    <property type="entry name" value="AMP_BINDING"/>
    <property type="match status" value="1"/>
</dbReference>
<sequence length="561" mass="61137">MAFASVTDRYSDEQIREFYATGQWHRDTFFDMLEVQVAERGDRIFLTDDTSGGITFRQLRDRALSLAVGLRRHGITTGDRVSVQVPNWIEFAIIAVALSRLGAVLVPIMPIYRRDDVEYILGNAGVRLAITPQSFKKFDYAGMYTEILGAVDSLEDVVVVRGSGDLPNRAVSFESLFPEIGPEEAIAELGPGVGPDEPFVIVYSSGTTSRPKGCIHTFNTFACGSRLLAKGFAYTPEDVQFGPSPITHTTGLVTSIVLPLMHGAASHLIEVWEPVRGMAQIKERGCTVAVSATTFLQMLMDAYDPAVHDISSMRLWVAAGAPIPASFVTKAAELFPSLQVLSLYGRSENVTTTMCTVHDEPERSLTSDGRPLPMQSVKVVDELGDEVPRGEEGDIAYKGAMHMLGYLHNPEETAKLFTPDGHSRSGDLGRMDEDGYVRVTGRTKDIVIRGGMNISVRQVEDLLAAHPAVRGVAAVAMPDERLGEAVCLYLVAAPGYGDITLEKIKTYLLEQGVAIQKVPERLEIVEALPTTATGKIQKNVLRAQIAAKIEADRLQRAQAVS</sequence>
<dbReference type="GO" id="GO:0006631">
    <property type="term" value="P:fatty acid metabolic process"/>
    <property type="evidence" value="ECO:0007669"/>
    <property type="project" value="TreeGrafter"/>
</dbReference>
<feature type="domain" description="AMP-binding enzyme C-terminal" evidence="4">
    <location>
        <begin position="458"/>
        <end position="535"/>
    </location>
</feature>
<dbReference type="AlphaFoldDB" id="A0A076ER99"/>
<evidence type="ECO:0000256" key="2">
    <source>
        <dbReference type="ARBA" id="ARBA00022598"/>
    </source>
</evidence>
<dbReference type="Pfam" id="PF13193">
    <property type="entry name" value="AMP-binding_C"/>
    <property type="match status" value="1"/>
</dbReference>
<feature type="domain" description="AMP-dependent synthetase/ligase" evidence="3">
    <location>
        <begin position="34"/>
        <end position="407"/>
    </location>
</feature>
<dbReference type="Pfam" id="PF00501">
    <property type="entry name" value="AMP-binding"/>
    <property type="match status" value="1"/>
</dbReference>
<dbReference type="Gene3D" id="3.40.50.12780">
    <property type="entry name" value="N-terminal domain of ligase-like"/>
    <property type="match status" value="1"/>
</dbReference>
<keyword evidence="2 5" id="KW-0436">Ligase</keyword>
<evidence type="ECO:0000256" key="1">
    <source>
        <dbReference type="ARBA" id="ARBA00006432"/>
    </source>
</evidence>
<dbReference type="InterPro" id="IPR000873">
    <property type="entry name" value="AMP-dep_synth/lig_dom"/>
</dbReference>
<evidence type="ECO:0000313" key="6">
    <source>
        <dbReference type="Proteomes" id="UP000028488"/>
    </source>
</evidence>
<dbReference type="InterPro" id="IPR025110">
    <property type="entry name" value="AMP-bd_C"/>
</dbReference>
<dbReference type="PANTHER" id="PTHR43201:SF5">
    <property type="entry name" value="MEDIUM-CHAIN ACYL-COA LIGASE ACSF2, MITOCHONDRIAL"/>
    <property type="match status" value="1"/>
</dbReference>
<dbReference type="PANTHER" id="PTHR43201">
    <property type="entry name" value="ACYL-COA SYNTHETASE"/>
    <property type="match status" value="1"/>
</dbReference>
<evidence type="ECO:0000259" key="3">
    <source>
        <dbReference type="Pfam" id="PF00501"/>
    </source>
</evidence>
<dbReference type="EMBL" id="CP008947">
    <property type="protein sequence ID" value="AII08426.1"/>
    <property type="molecule type" value="Genomic_DNA"/>
</dbReference>
<evidence type="ECO:0000259" key="4">
    <source>
        <dbReference type="Pfam" id="PF13193"/>
    </source>
</evidence>
<protein>
    <submittedName>
        <fullName evidence="5">Fatty-acid--CoA ligase</fullName>
    </submittedName>
</protein>
<gene>
    <name evidence="5" type="ORF">EP51_28950</name>
</gene>
<evidence type="ECO:0000313" key="5">
    <source>
        <dbReference type="EMBL" id="AII08426.1"/>
    </source>
</evidence>
<name>A0A076ER99_RHOOP</name>
<proteinExistence type="inferred from homology"/>